<keyword evidence="1" id="KW-0732">Signal</keyword>
<accession>U6MBZ0</accession>
<dbReference type="Proteomes" id="UP000030763">
    <property type="component" value="Unassembled WGS sequence"/>
</dbReference>
<evidence type="ECO:0000256" key="1">
    <source>
        <dbReference type="SAM" id="SignalP"/>
    </source>
</evidence>
<gene>
    <name evidence="2" type="ORF">EMWEY_00056040</name>
</gene>
<reference evidence="2" key="1">
    <citation type="submission" date="2013-10" db="EMBL/GenBank/DDBJ databases">
        <title>Genomic analysis of the causative agents of coccidiosis in chickens.</title>
        <authorList>
            <person name="Reid A.J."/>
            <person name="Blake D."/>
            <person name="Billington K."/>
            <person name="Browne H."/>
            <person name="Dunn M."/>
            <person name="Hung S."/>
            <person name="Kawahara F."/>
            <person name="Miranda-Saavedra D."/>
            <person name="Mourier T."/>
            <person name="Nagra H."/>
            <person name="Otto T.D."/>
            <person name="Rawlings N."/>
            <person name="Sanchez A."/>
            <person name="Sanders M."/>
            <person name="Subramaniam C."/>
            <person name="Tay Y."/>
            <person name="Dear P."/>
            <person name="Doerig C."/>
            <person name="Gruber A."/>
            <person name="Parkinson J."/>
            <person name="Shirley M."/>
            <person name="Wan K.L."/>
            <person name="Berriman M."/>
            <person name="Tomley F."/>
            <person name="Pain A."/>
        </authorList>
    </citation>
    <scope>NUCLEOTIDE SEQUENCE [LARGE SCALE GENOMIC DNA]</scope>
    <source>
        <strain evidence="2">Weybridge</strain>
    </source>
</reference>
<organism evidence="2 3">
    <name type="scientific">Eimeria maxima</name>
    <name type="common">Coccidian parasite</name>
    <dbReference type="NCBI Taxonomy" id="5804"/>
    <lineage>
        <taxon>Eukaryota</taxon>
        <taxon>Sar</taxon>
        <taxon>Alveolata</taxon>
        <taxon>Apicomplexa</taxon>
        <taxon>Conoidasida</taxon>
        <taxon>Coccidia</taxon>
        <taxon>Eucoccidiorida</taxon>
        <taxon>Eimeriorina</taxon>
        <taxon>Eimeriidae</taxon>
        <taxon>Eimeria</taxon>
    </lineage>
</organism>
<reference evidence="2" key="2">
    <citation type="submission" date="2013-10" db="EMBL/GenBank/DDBJ databases">
        <authorList>
            <person name="Aslett M."/>
        </authorList>
    </citation>
    <scope>NUCLEOTIDE SEQUENCE [LARGE SCALE GENOMIC DNA]</scope>
    <source>
        <strain evidence="2">Weybridge</strain>
    </source>
</reference>
<dbReference type="GeneID" id="25339590"/>
<evidence type="ECO:0008006" key="4">
    <source>
        <dbReference type="Google" id="ProtNLM"/>
    </source>
</evidence>
<evidence type="ECO:0000313" key="2">
    <source>
        <dbReference type="EMBL" id="CDJ59180.1"/>
    </source>
</evidence>
<dbReference type="VEuPathDB" id="ToxoDB:EMWEY_00056040"/>
<dbReference type="EMBL" id="HG720160">
    <property type="protein sequence ID" value="CDJ59180.1"/>
    <property type="molecule type" value="Genomic_DNA"/>
</dbReference>
<feature type="signal peptide" evidence="1">
    <location>
        <begin position="1"/>
        <end position="35"/>
    </location>
</feature>
<protein>
    <recommendedName>
        <fullName evidence="4">Secreted protein</fullName>
    </recommendedName>
</protein>
<feature type="chain" id="PRO_5004674797" description="Secreted protein" evidence="1">
    <location>
        <begin position="36"/>
        <end position="77"/>
    </location>
</feature>
<sequence length="77" mass="9214">MKGRRVVVLPFRVLPTQCWKCLLLCLVAFEHFSMATQDGISFYFCWRKYARRVTLEFIAFADIENIHFFEDVYKQAV</sequence>
<proteinExistence type="predicted"/>
<dbReference type="RefSeq" id="XP_013335828.1">
    <property type="nucleotide sequence ID" value="XM_013480374.1"/>
</dbReference>
<name>U6MBZ0_EIMMA</name>
<evidence type="ECO:0000313" key="3">
    <source>
        <dbReference type="Proteomes" id="UP000030763"/>
    </source>
</evidence>
<dbReference type="AlphaFoldDB" id="U6MBZ0"/>
<keyword evidence="3" id="KW-1185">Reference proteome</keyword>